<dbReference type="RefSeq" id="WP_110887353.1">
    <property type="nucleotide sequence ID" value="NZ_QJSX01000010.1"/>
</dbReference>
<reference evidence="1 2" key="1">
    <citation type="submission" date="2018-06" db="EMBL/GenBank/DDBJ databases">
        <title>Genomic Encyclopedia of Type Strains, Phase IV (KMG-IV): sequencing the most valuable type-strain genomes for metagenomic binning, comparative biology and taxonomic classification.</title>
        <authorList>
            <person name="Goeker M."/>
        </authorList>
    </citation>
    <scope>NUCLEOTIDE SEQUENCE [LARGE SCALE GENOMIC DNA]</scope>
    <source>
        <strain evidence="1 2">DSM 18048</strain>
    </source>
</reference>
<name>A0A318S412_9DEIO</name>
<dbReference type="PANTHER" id="PTHR31299">
    <property type="entry name" value="ESTERASE, PUTATIVE (AFU_ORTHOLOGUE AFUA_1G05850)-RELATED"/>
    <property type="match status" value="1"/>
</dbReference>
<gene>
    <name evidence="1" type="ORF">DES52_110133</name>
</gene>
<dbReference type="AlphaFoldDB" id="A0A318S412"/>
<dbReference type="InterPro" id="IPR007815">
    <property type="entry name" value="Emycin_Estase"/>
</dbReference>
<sequence>MPNPLPLPSGWDLSQLHAALAAFLETLPARPRLLGLGEPTHAIDAFADQRNRLFEAFVEEHGFRSIALESDIVAGLRASAFISEGEGSLDDVMNSSFSHGFGARRANRDLVAWTRAYNSGREPNDRVRLYGFDPPLENVWAASPRFSLLALHAFLAAHVEVVPADRETLEQACGNDARWENPSVGMHPELSVGNSAEARQLRVLADDLFGLLRTEAPRLATLPGFWEAELHARTAAGLLRYHAIMADPSPARVGRMMASRALMMADNLVAIAEREHERGPTLVFAHNVHLQRQAGTMKIPSMGGMRVHWWSAGAHLDARLHARYAVIASDLGAAPDKEIGAPPPDTLQEGLMHLTSEAALVPSRDLIAALPPFLAARSDAPARSGYFPLGASHLPYVDGVLFLKNAVDRTG</sequence>
<dbReference type="InterPro" id="IPR014622">
    <property type="entry name" value="UCP036794_erythomycin"/>
</dbReference>
<dbReference type="Gene3D" id="3.40.1660.10">
    <property type="entry name" value="EreA-like (biosynthetic domain)"/>
    <property type="match status" value="1"/>
</dbReference>
<dbReference type="SUPFAM" id="SSF159501">
    <property type="entry name" value="EreA/ChaN-like"/>
    <property type="match status" value="1"/>
</dbReference>
<protein>
    <submittedName>
        <fullName evidence="1">Erythromycin esterase-like protein</fullName>
    </submittedName>
</protein>
<evidence type="ECO:0000313" key="1">
    <source>
        <dbReference type="EMBL" id="PYE53149.1"/>
    </source>
</evidence>
<dbReference type="CDD" id="cd14728">
    <property type="entry name" value="Ere-like"/>
    <property type="match status" value="1"/>
</dbReference>
<dbReference type="OrthoDB" id="4329964at2"/>
<dbReference type="EMBL" id="QJSX01000010">
    <property type="protein sequence ID" value="PYE53149.1"/>
    <property type="molecule type" value="Genomic_DNA"/>
</dbReference>
<accession>A0A318S412</accession>
<dbReference type="Gene3D" id="3.30.1870.10">
    <property type="entry name" value="EreA-like, domain 2"/>
    <property type="match status" value="1"/>
</dbReference>
<dbReference type="Pfam" id="PF05139">
    <property type="entry name" value="Erythro_esteras"/>
    <property type="match status" value="1"/>
</dbReference>
<dbReference type="InterPro" id="IPR052036">
    <property type="entry name" value="Hydrolase/PRTase-associated"/>
</dbReference>
<dbReference type="PIRSF" id="PIRSF036794">
    <property type="entry name" value="UCP_erythr_ester"/>
    <property type="match status" value="1"/>
</dbReference>
<keyword evidence="2" id="KW-1185">Reference proteome</keyword>
<dbReference type="GO" id="GO:0046677">
    <property type="term" value="P:response to antibiotic"/>
    <property type="evidence" value="ECO:0007669"/>
    <property type="project" value="InterPro"/>
</dbReference>
<evidence type="ECO:0000313" key="2">
    <source>
        <dbReference type="Proteomes" id="UP000248326"/>
    </source>
</evidence>
<organism evidence="1 2">
    <name type="scientific">Deinococcus yavapaiensis KR-236</name>
    <dbReference type="NCBI Taxonomy" id="694435"/>
    <lineage>
        <taxon>Bacteria</taxon>
        <taxon>Thermotogati</taxon>
        <taxon>Deinococcota</taxon>
        <taxon>Deinococci</taxon>
        <taxon>Deinococcales</taxon>
        <taxon>Deinococcaceae</taxon>
        <taxon>Deinococcus</taxon>
    </lineage>
</organism>
<dbReference type="PANTHER" id="PTHR31299:SF0">
    <property type="entry name" value="ESTERASE, PUTATIVE (AFU_ORTHOLOGUE AFUA_1G05850)-RELATED"/>
    <property type="match status" value="1"/>
</dbReference>
<dbReference type="Proteomes" id="UP000248326">
    <property type="component" value="Unassembled WGS sequence"/>
</dbReference>
<comment type="caution">
    <text evidence="1">The sequence shown here is derived from an EMBL/GenBank/DDBJ whole genome shotgun (WGS) entry which is preliminary data.</text>
</comment>
<proteinExistence type="predicted"/>